<keyword evidence="2" id="KW-0472">Membrane</keyword>
<organism evidence="3">
    <name type="scientific">Mimiviridae sp. ChoanoV1</name>
    <dbReference type="NCBI Taxonomy" id="2596887"/>
    <lineage>
        <taxon>Viruses</taxon>
        <taxon>Varidnaviria</taxon>
        <taxon>Bamfordvirae</taxon>
        <taxon>Nucleocytoviricota</taxon>
        <taxon>Megaviricetes</taxon>
        <taxon>Imitervirales</taxon>
        <taxon>Schizomimiviridae</taxon>
    </lineage>
</organism>
<feature type="transmembrane region" description="Helical" evidence="2">
    <location>
        <begin position="6"/>
        <end position="24"/>
    </location>
</feature>
<dbReference type="EMBL" id="MK250086">
    <property type="protein sequence ID" value="QDY52008.1"/>
    <property type="molecule type" value="Genomic_DNA"/>
</dbReference>
<evidence type="ECO:0000256" key="1">
    <source>
        <dbReference type="SAM" id="MobiDB-lite"/>
    </source>
</evidence>
<accession>A0A5B8IF52</accession>
<feature type="region of interest" description="Disordered" evidence="1">
    <location>
        <begin position="215"/>
        <end position="236"/>
    </location>
</feature>
<keyword evidence="2" id="KW-1133">Transmembrane helix</keyword>
<evidence type="ECO:0000313" key="3">
    <source>
        <dbReference type="EMBL" id="QDY52008.1"/>
    </source>
</evidence>
<proteinExistence type="predicted"/>
<reference evidence="3" key="1">
    <citation type="submission" date="2018-11" db="EMBL/GenBank/DDBJ databases">
        <title>A distinct lineage of giant viruses engineers rhodopsin photosystems in predatory marine eukaryotes.</title>
        <authorList>
            <person name="Needham D.M."/>
            <person name="Yoshizawa S."/>
            <person name="Hosaka T."/>
            <person name="Poirier C."/>
            <person name="Choi C.-J."/>
            <person name="Hehenberger E."/>
            <person name="Irwin N.A.T."/>
            <person name="Wilken S."/>
            <person name="Yung C.-M."/>
            <person name="Bachy C."/>
            <person name="Kurihara R."/>
            <person name="Nakajima Y."/>
            <person name="Kojima K."/>
            <person name="Kimura-Someya T."/>
            <person name="Leonard G."/>
            <person name="Malmstrom R.R."/>
            <person name="Mende D."/>
            <person name="Olson D.K."/>
            <person name="Sudo Y."/>
            <person name="Sudek S."/>
            <person name="Richards T.A."/>
            <person name="DeLong E.F."/>
            <person name="Keeling P.J."/>
            <person name="Santoro A.E."/>
            <person name="Shirouzu M."/>
            <person name="Iwasaki W."/>
            <person name="Worden A.Z."/>
        </authorList>
    </citation>
    <scope>NUCLEOTIDE SEQUENCE</scope>
</reference>
<gene>
    <name evidence="3" type="ORF">2_80</name>
</gene>
<name>A0A5B8IF52_9VIRU</name>
<protein>
    <submittedName>
        <fullName evidence="3">Uncharacterized protein</fullName>
    </submittedName>
</protein>
<sequence>MKLNDIIYIIILLVVVLLMCLKAIELHKNIAESFENNNNTNKQLEEAAEDYYEETTDNNTMSDEDLDKKCKNRNKTTDYGSIISKYSGKVINVEKQPNKTSNKVKYLIKWEPVGGKAGGCITANADGSYSTPICNYNIDKQLWEIIEVKDEEQFSKLIKDFGGEDRLTMGRPLDETNYPFHIVMSNNFVLNYEGGGLSIRKIANYDSQKWDVSTESLKQEPMPTQKFNKESTLTPGHNITQTDMNIENKYQNPVSGNSVGGDDVNLNINVDNRLLRKLLGESVEDLNNYNSDNLLEDEVALYKNKFNRGFSSEDEKSIALNREECDNCDGIPERYIRKEDVKSMCIGCDNIDNVKT</sequence>
<evidence type="ECO:0000256" key="2">
    <source>
        <dbReference type="SAM" id="Phobius"/>
    </source>
</evidence>
<keyword evidence="2" id="KW-0812">Transmembrane</keyword>